<evidence type="ECO:0000256" key="6">
    <source>
        <dbReference type="ARBA" id="ARBA00022833"/>
    </source>
</evidence>
<accession>A0A195BUN0</accession>
<keyword evidence="14" id="KW-1185">Reference proteome</keyword>
<name>A0A195BUN0_9HYME</name>
<dbReference type="AlphaFoldDB" id="A0A195BUN0"/>
<protein>
    <submittedName>
        <fullName evidence="13">Longitudinals lacking protein, isoforms A/B/D/L</fullName>
    </submittedName>
</protein>
<dbReference type="InterPro" id="IPR036236">
    <property type="entry name" value="Znf_C2H2_sf"/>
</dbReference>
<keyword evidence="4" id="KW-0677">Repeat</keyword>
<evidence type="ECO:0000256" key="9">
    <source>
        <dbReference type="ARBA" id="ARBA00023163"/>
    </source>
</evidence>
<organism evidence="13 14">
    <name type="scientific">Atta colombica</name>
    <dbReference type="NCBI Taxonomy" id="520822"/>
    <lineage>
        <taxon>Eukaryota</taxon>
        <taxon>Metazoa</taxon>
        <taxon>Ecdysozoa</taxon>
        <taxon>Arthropoda</taxon>
        <taxon>Hexapoda</taxon>
        <taxon>Insecta</taxon>
        <taxon>Pterygota</taxon>
        <taxon>Neoptera</taxon>
        <taxon>Endopterygota</taxon>
        <taxon>Hymenoptera</taxon>
        <taxon>Apocrita</taxon>
        <taxon>Aculeata</taxon>
        <taxon>Formicoidea</taxon>
        <taxon>Formicidae</taxon>
        <taxon>Myrmicinae</taxon>
        <taxon>Atta</taxon>
    </lineage>
</organism>
<evidence type="ECO:0000256" key="2">
    <source>
        <dbReference type="ARBA" id="ARBA00006991"/>
    </source>
</evidence>
<keyword evidence="10" id="KW-0539">Nucleus</keyword>
<dbReference type="Gene3D" id="3.30.160.60">
    <property type="entry name" value="Classic Zinc Finger"/>
    <property type="match status" value="1"/>
</dbReference>
<keyword evidence="3" id="KW-0479">Metal-binding</keyword>
<keyword evidence="6" id="KW-0862">Zinc</keyword>
<dbReference type="Pfam" id="PF13909">
    <property type="entry name" value="zf-H2C2_5"/>
    <property type="match status" value="1"/>
</dbReference>
<comment type="subcellular location">
    <subcellularLocation>
        <location evidence="1">Nucleus</location>
    </subcellularLocation>
</comment>
<gene>
    <name evidence="13" type="ORF">ALC53_01667</name>
</gene>
<keyword evidence="7" id="KW-0805">Transcription regulation</keyword>
<dbReference type="STRING" id="520822.A0A195BUN0"/>
<dbReference type="SUPFAM" id="SSF57667">
    <property type="entry name" value="beta-beta-alpha zinc fingers"/>
    <property type="match status" value="1"/>
</dbReference>
<evidence type="ECO:0000259" key="12">
    <source>
        <dbReference type="PROSITE" id="PS50157"/>
    </source>
</evidence>
<keyword evidence="8" id="KW-0238">DNA-binding</keyword>
<keyword evidence="5 11" id="KW-0863">Zinc-finger</keyword>
<evidence type="ECO:0000256" key="1">
    <source>
        <dbReference type="ARBA" id="ARBA00004123"/>
    </source>
</evidence>
<keyword evidence="9" id="KW-0804">Transcription</keyword>
<reference evidence="13 14" key="1">
    <citation type="submission" date="2015-09" db="EMBL/GenBank/DDBJ databases">
        <title>Atta colombica WGS genome.</title>
        <authorList>
            <person name="Nygaard S."/>
            <person name="Hu H."/>
            <person name="Boomsma J."/>
            <person name="Zhang G."/>
        </authorList>
    </citation>
    <scope>NUCLEOTIDE SEQUENCE [LARGE SCALE GENOMIC DNA]</scope>
    <source>
        <strain evidence="13">Treedump-2</strain>
        <tissue evidence="13">Whole body</tissue>
    </source>
</reference>
<evidence type="ECO:0000313" key="13">
    <source>
        <dbReference type="EMBL" id="KYM90901.1"/>
    </source>
</evidence>
<dbReference type="FunFam" id="3.30.160.60:FF:000075">
    <property type="entry name" value="Putative zinc finger protein 536"/>
    <property type="match status" value="1"/>
</dbReference>
<proteinExistence type="inferred from homology"/>
<evidence type="ECO:0000256" key="4">
    <source>
        <dbReference type="ARBA" id="ARBA00022737"/>
    </source>
</evidence>
<dbReference type="EMBL" id="KQ976409">
    <property type="protein sequence ID" value="KYM90901.1"/>
    <property type="molecule type" value="Genomic_DNA"/>
</dbReference>
<sequence length="90" mass="11010">MFTDMVHVSGFYRRKRQNHVTNCYAKHQCPNCPSIFVWKCTLRRHLRNECGREPRFKCPYCDYRGKWKANITRHIKRVHKNCYNYVVVTN</sequence>
<dbReference type="GO" id="GO:0005634">
    <property type="term" value="C:nucleus"/>
    <property type="evidence" value="ECO:0007669"/>
    <property type="project" value="UniProtKB-SubCell"/>
</dbReference>
<dbReference type="InterPro" id="IPR013087">
    <property type="entry name" value="Znf_C2H2_type"/>
</dbReference>
<evidence type="ECO:0000256" key="11">
    <source>
        <dbReference type="PROSITE-ProRule" id="PRU00042"/>
    </source>
</evidence>
<feature type="domain" description="C2H2-type" evidence="12">
    <location>
        <begin position="27"/>
        <end position="54"/>
    </location>
</feature>
<dbReference type="PROSITE" id="PS50157">
    <property type="entry name" value="ZINC_FINGER_C2H2_2"/>
    <property type="match status" value="1"/>
</dbReference>
<dbReference type="GO" id="GO:0003677">
    <property type="term" value="F:DNA binding"/>
    <property type="evidence" value="ECO:0007669"/>
    <property type="project" value="UniProtKB-KW"/>
</dbReference>
<evidence type="ECO:0000256" key="3">
    <source>
        <dbReference type="ARBA" id="ARBA00022723"/>
    </source>
</evidence>
<dbReference type="GO" id="GO:0008270">
    <property type="term" value="F:zinc ion binding"/>
    <property type="evidence" value="ECO:0007669"/>
    <property type="project" value="UniProtKB-KW"/>
</dbReference>
<evidence type="ECO:0000256" key="7">
    <source>
        <dbReference type="ARBA" id="ARBA00023015"/>
    </source>
</evidence>
<evidence type="ECO:0000313" key="14">
    <source>
        <dbReference type="Proteomes" id="UP000078540"/>
    </source>
</evidence>
<dbReference type="Proteomes" id="UP000078540">
    <property type="component" value="Unassembled WGS sequence"/>
</dbReference>
<evidence type="ECO:0000256" key="10">
    <source>
        <dbReference type="ARBA" id="ARBA00023242"/>
    </source>
</evidence>
<evidence type="ECO:0000256" key="5">
    <source>
        <dbReference type="ARBA" id="ARBA00022771"/>
    </source>
</evidence>
<dbReference type="SMART" id="SM00355">
    <property type="entry name" value="ZnF_C2H2"/>
    <property type="match status" value="2"/>
</dbReference>
<comment type="similarity">
    <text evidence="2">Belongs to the krueppel C2H2-type zinc-finger protein family.</text>
</comment>
<evidence type="ECO:0000256" key="8">
    <source>
        <dbReference type="ARBA" id="ARBA00023125"/>
    </source>
</evidence>